<dbReference type="OrthoDB" id="4156482at2759"/>
<dbReference type="Proteomes" id="UP000053328">
    <property type="component" value="Unassembled WGS sequence"/>
</dbReference>
<evidence type="ECO:0000256" key="1">
    <source>
        <dbReference type="SAM" id="MobiDB-lite"/>
    </source>
</evidence>
<reference evidence="2 3" key="1">
    <citation type="submission" date="2015-01" db="EMBL/GenBank/DDBJ databases">
        <title>The Genome Sequence of Exophiala spinifera CBS89968.</title>
        <authorList>
            <consortium name="The Broad Institute Genomics Platform"/>
            <person name="Cuomo C."/>
            <person name="de Hoog S."/>
            <person name="Gorbushina A."/>
            <person name="Stielow B."/>
            <person name="Teixiera M."/>
            <person name="Abouelleil A."/>
            <person name="Chapman S.B."/>
            <person name="Priest M."/>
            <person name="Young S.K."/>
            <person name="Wortman J."/>
            <person name="Nusbaum C."/>
            <person name="Birren B."/>
        </authorList>
    </citation>
    <scope>NUCLEOTIDE SEQUENCE [LARGE SCALE GENOMIC DNA]</scope>
    <source>
        <strain evidence="2 3">CBS 89968</strain>
    </source>
</reference>
<dbReference type="GeneID" id="27334754"/>
<gene>
    <name evidence="2" type="ORF">PV08_07671</name>
</gene>
<evidence type="ECO:0000313" key="3">
    <source>
        <dbReference type="Proteomes" id="UP000053328"/>
    </source>
</evidence>
<protein>
    <submittedName>
        <fullName evidence="2">Uncharacterized protein</fullName>
    </submittedName>
</protein>
<dbReference type="AlphaFoldDB" id="A0A0D1YIX0"/>
<sequence length="68" mass="7864">MPSETMQRLSYRSTVLASETSSRDIRKAVEASPRPKYASYSERRQLPEHSPPPPPPSPVHWNRDKHDH</sequence>
<feature type="compositionally biased region" description="Polar residues" evidence="1">
    <location>
        <begin position="1"/>
        <end position="20"/>
    </location>
</feature>
<dbReference type="HOGENOM" id="CLU_2885589_0_0_1"/>
<feature type="region of interest" description="Disordered" evidence="1">
    <location>
        <begin position="1"/>
        <end position="68"/>
    </location>
</feature>
<proteinExistence type="predicted"/>
<evidence type="ECO:0000313" key="2">
    <source>
        <dbReference type="EMBL" id="KIW14886.1"/>
    </source>
</evidence>
<dbReference type="RefSeq" id="XP_016235102.1">
    <property type="nucleotide sequence ID" value="XM_016382000.1"/>
</dbReference>
<feature type="compositionally biased region" description="Pro residues" evidence="1">
    <location>
        <begin position="49"/>
        <end position="58"/>
    </location>
</feature>
<accession>A0A0D1YIX0</accession>
<keyword evidence="3" id="KW-1185">Reference proteome</keyword>
<name>A0A0D1YIX0_9EURO</name>
<organism evidence="2 3">
    <name type="scientific">Exophiala spinifera</name>
    <dbReference type="NCBI Taxonomy" id="91928"/>
    <lineage>
        <taxon>Eukaryota</taxon>
        <taxon>Fungi</taxon>
        <taxon>Dikarya</taxon>
        <taxon>Ascomycota</taxon>
        <taxon>Pezizomycotina</taxon>
        <taxon>Eurotiomycetes</taxon>
        <taxon>Chaetothyriomycetidae</taxon>
        <taxon>Chaetothyriales</taxon>
        <taxon>Herpotrichiellaceae</taxon>
        <taxon>Exophiala</taxon>
    </lineage>
</organism>
<dbReference type="VEuPathDB" id="FungiDB:PV08_07671"/>
<dbReference type="EMBL" id="KN847496">
    <property type="protein sequence ID" value="KIW14886.1"/>
    <property type="molecule type" value="Genomic_DNA"/>
</dbReference>